<proteinExistence type="inferred from homology"/>
<accession>A0A0L7QPP1</accession>
<dbReference type="AlphaFoldDB" id="A0A0L7QPP1"/>
<evidence type="ECO:0000256" key="1">
    <source>
        <dbReference type="ARBA" id="ARBA00004613"/>
    </source>
</evidence>
<dbReference type="InterPro" id="IPR011042">
    <property type="entry name" value="6-blade_b-propeller_TolB-like"/>
</dbReference>
<protein>
    <submittedName>
        <fullName evidence="7">Major royal jelly protein 2</fullName>
    </submittedName>
</protein>
<dbReference type="InterPro" id="IPR017996">
    <property type="entry name" value="MRJP/yellow-related"/>
</dbReference>
<evidence type="ECO:0000256" key="5">
    <source>
        <dbReference type="ARBA" id="ARBA00023180"/>
    </source>
</evidence>
<dbReference type="PANTHER" id="PTHR10009">
    <property type="entry name" value="PROTEIN YELLOW-RELATED"/>
    <property type="match status" value="1"/>
</dbReference>
<comment type="similarity">
    <text evidence="2">Belongs to the major royal jelly protein family.</text>
</comment>
<dbReference type="Pfam" id="PF03022">
    <property type="entry name" value="MRJP"/>
    <property type="match status" value="1"/>
</dbReference>
<feature type="chain" id="PRO_5005574760" evidence="6">
    <location>
        <begin position="21"/>
        <end position="416"/>
    </location>
</feature>
<evidence type="ECO:0000256" key="2">
    <source>
        <dbReference type="ARBA" id="ARBA00009127"/>
    </source>
</evidence>
<keyword evidence="8" id="KW-1185">Reference proteome</keyword>
<name>A0A0L7QPP1_9HYME</name>
<dbReference type="STRING" id="597456.A0A0L7QPP1"/>
<feature type="signal peptide" evidence="6">
    <location>
        <begin position="1"/>
        <end position="20"/>
    </location>
</feature>
<dbReference type="Proteomes" id="UP000053825">
    <property type="component" value="Unassembled WGS sequence"/>
</dbReference>
<organism evidence="7 8">
    <name type="scientific">Habropoda laboriosa</name>
    <dbReference type="NCBI Taxonomy" id="597456"/>
    <lineage>
        <taxon>Eukaryota</taxon>
        <taxon>Metazoa</taxon>
        <taxon>Ecdysozoa</taxon>
        <taxon>Arthropoda</taxon>
        <taxon>Hexapoda</taxon>
        <taxon>Insecta</taxon>
        <taxon>Pterygota</taxon>
        <taxon>Neoptera</taxon>
        <taxon>Endopterygota</taxon>
        <taxon>Hymenoptera</taxon>
        <taxon>Apocrita</taxon>
        <taxon>Aculeata</taxon>
        <taxon>Apoidea</taxon>
        <taxon>Anthophila</taxon>
        <taxon>Apidae</taxon>
        <taxon>Habropoda</taxon>
    </lineage>
</organism>
<sequence length="416" mass="46181">MLTWCTLLLCLSVASQDVTAGRTRFRNVRRGLKVIHEWNYIDYEFASEQQRADAIQTGEYVPTSCSPIDVDTWNQETFVTVIRSAGVPSSLNTISTESGAGGPLLKPYPDWSWTNTSNCDGITSVYRVAIDECDRLWVIDNGVVGETRTCPAQLLAFDLNTSELLIREKIPNNIAINSTSGQGLLITPIVQTFGPNCRHTTVYIADVEGYALLVYDGQSWQRLTSSSLDYDPNATMYTIEGQSFSLQDGPVGMALSKSSGNLYFSPMSSYNLDFVNTREIAMSQGGNVMFASYNDVLTTQASAKAMSRNGALFYGLVNDTSIGCWNENKPLTRENLDVVARNPTTLQFTSGMKIKEGVYGEKLYLFTNRYQKLATGTLNVTEVNFRILVGNVDGLLENTRCQPPGHFSFWKYILKL</sequence>
<gene>
    <name evidence="7" type="ORF">WH47_07969</name>
</gene>
<keyword evidence="4 6" id="KW-0732">Signal</keyword>
<dbReference type="PRINTS" id="PR01366">
    <property type="entry name" value="ROYALJELLY"/>
</dbReference>
<comment type="subcellular location">
    <subcellularLocation>
        <location evidence="1">Secreted</location>
    </subcellularLocation>
</comment>
<evidence type="ECO:0000313" key="7">
    <source>
        <dbReference type="EMBL" id="KOC60608.1"/>
    </source>
</evidence>
<evidence type="ECO:0000313" key="8">
    <source>
        <dbReference type="Proteomes" id="UP000053825"/>
    </source>
</evidence>
<evidence type="ECO:0000256" key="6">
    <source>
        <dbReference type="SAM" id="SignalP"/>
    </source>
</evidence>
<dbReference type="SUPFAM" id="SSF101898">
    <property type="entry name" value="NHL repeat"/>
    <property type="match status" value="1"/>
</dbReference>
<keyword evidence="3" id="KW-0964">Secreted</keyword>
<dbReference type="PANTHER" id="PTHR10009:SF7">
    <property type="entry name" value="GH10609P-RELATED"/>
    <property type="match status" value="1"/>
</dbReference>
<dbReference type="EMBL" id="KQ414806">
    <property type="protein sequence ID" value="KOC60608.1"/>
    <property type="molecule type" value="Genomic_DNA"/>
</dbReference>
<dbReference type="OrthoDB" id="8184345at2759"/>
<evidence type="ECO:0000256" key="3">
    <source>
        <dbReference type="ARBA" id="ARBA00022525"/>
    </source>
</evidence>
<dbReference type="GO" id="GO:0005576">
    <property type="term" value="C:extracellular region"/>
    <property type="evidence" value="ECO:0007669"/>
    <property type="project" value="UniProtKB-SubCell"/>
</dbReference>
<dbReference type="Gene3D" id="2.120.10.30">
    <property type="entry name" value="TolB, C-terminal domain"/>
    <property type="match status" value="1"/>
</dbReference>
<reference evidence="7 8" key="1">
    <citation type="submission" date="2015-07" db="EMBL/GenBank/DDBJ databases">
        <title>The genome of Habropoda laboriosa.</title>
        <authorList>
            <person name="Pan H."/>
            <person name="Kapheim K."/>
        </authorList>
    </citation>
    <scope>NUCLEOTIDE SEQUENCE [LARGE SCALE GENOMIC DNA]</scope>
    <source>
        <strain evidence="7">0110345459</strain>
    </source>
</reference>
<keyword evidence="5" id="KW-0325">Glycoprotein</keyword>
<evidence type="ECO:0000256" key="4">
    <source>
        <dbReference type="ARBA" id="ARBA00022729"/>
    </source>
</evidence>